<keyword evidence="1" id="KW-0547">Nucleotide-binding</keyword>
<evidence type="ECO:0000256" key="2">
    <source>
        <dbReference type="ARBA" id="ARBA00023186"/>
    </source>
</evidence>
<dbReference type="GO" id="GO:0000166">
    <property type="term" value="F:nucleotide binding"/>
    <property type="evidence" value="ECO:0007669"/>
    <property type="project" value="UniProtKB-KW"/>
</dbReference>
<name>A0A7S0C7F1_9STRA</name>
<accession>A0A7S0C7F1</accession>
<protein>
    <recommendedName>
        <fullName evidence="3">CobW C-terminal domain-containing protein</fullName>
    </recommendedName>
</protein>
<evidence type="ECO:0000259" key="3">
    <source>
        <dbReference type="Pfam" id="PF07683"/>
    </source>
</evidence>
<gene>
    <name evidence="4" type="ORF">PINE0816_LOCUS10563</name>
</gene>
<dbReference type="Pfam" id="PF07683">
    <property type="entry name" value="CobW_C"/>
    <property type="match status" value="1"/>
</dbReference>
<dbReference type="InterPro" id="IPR036627">
    <property type="entry name" value="CobW-likC_sf"/>
</dbReference>
<feature type="domain" description="CobW C-terminal" evidence="3">
    <location>
        <begin position="8"/>
        <end position="39"/>
    </location>
</feature>
<keyword evidence="2" id="KW-0143">Chaperone</keyword>
<evidence type="ECO:0000256" key="1">
    <source>
        <dbReference type="ARBA" id="ARBA00022741"/>
    </source>
</evidence>
<sequence length="106" mass="12136">MGDFDDEVEWKEGEVRDNRFVFIGKNLKHDFYREGFRACFATPENSELRFPIGATVEANVGVFQKGTVVKHWDNGNAYRIEIEDGNKSNVWAPIDHDAYIRVVAVA</sequence>
<organism evidence="4">
    <name type="scientific">Proboscia inermis</name>
    <dbReference type="NCBI Taxonomy" id="420281"/>
    <lineage>
        <taxon>Eukaryota</taxon>
        <taxon>Sar</taxon>
        <taxon>Stramenopiles</taxon>
        <taxon>Ochrophyta</taxon>
        <taxon>Bacillariophyta</taxon>
        <taxon>Coscinodiscophyceae</taxon>
        <taxon>Rhizosoleniophycidae</taxon>
        <taxon>Rhizosoleniales</taxon>
        <taxon>Rhizosoleniaceae</taxon>
        <taxon>Proboscia</taxon>
    </lineage>
</organism>
<dbReference type="InterPro" id="IPR011629">
    <property type="entry name" value="CobW-like_C"/>
</dbReference>
<reference evidence="4" key="1">
    <citation type="submission" date="2021-01" db="EMBL/GenBank/DDBJ databases">
        <authorList>
            <person name="Corre E."/>
            <person name="Pelletier E."/>
            <person name="Niang G."/>
            <person name="Scheremetjew M."/>
            <person name="Finn R."/>
            <person name="Kale V."/>
            <person name="Holt S."/>
            <person name="Cochrane G."/>
            <person name="Meng A."/>
            <person name="Brown T."/>
            <person name="Cohen L."/>
        </authorList>
    </citation>
    <scope>NUCLEOTIDE SEQUENCE</scope>
    <source>
        <strain evidence="4">CCAP1064/1</strain>
    </source>
</reference>
<dbReference type="AlphaFoldDB" id="A0A7S0C7F1"/>
<dbReference type="EMBL" id="HBEL01022580">
    <property type="protein sequence ID" value="CAD8414429.1"/>
    <property type="molecule type" value="Transcribed_RNA"/>
</dbReference>
<dbReference type="Gene3D" id="3.30.1220.10">
    <property type="entry name" value="CobW-like, C-terminal domain"/>
    <property type="match status" value="1"/>
</dbReference>
<proteinExistence type="predicted"/>
<dbReference type="SUPFAM" id="SSF90002">
    <property type="entry name" value="Hypothetical protein YjiA, C-terminal domain"/>
    <property type="match status" value="1"/>
</dbReference>
<evidence type="ECO:0000313" key="4">
    <source>
        <dbReference type="EMBL" id="CAD8414429.1"/>
    </source>
</evidence>